<reference evidence="2" key="2">
    <citation type="journal article" date="2023" name="Commun. Biol.">
        <title>Intrasexual cuticular hydrocarbon dimorphism in a wasp sheds light on hydrocarbon biosynthesis genes in Hymenoptera.</title>
        <authorList>
            <person name="Moris V.C."/>
            <person name="Podsiadlowski L."/>
            <person name="Martin S."/>
            <person name="Oeyen J.P."/>
            <person name="Donath A."/>
            <person name="Petersen M."/>
            <person name="Wilbrandt J."/>
            <person name="Misof B."/>
            <person name="Liedtke D."/>
            <person name="Thamm M."/>
            <person name="Scheiner R."/>
            <person name="Schmitt T."/>
            <person name="Niehuis O."/>
        </authorList>
    </citation>
    <scope>NUCLEOTIDE SEQUENCE</scope>
    <source>
        <strain evidence="2">GBR_01_08_01A</strain>
    </source>
</reference>
<accession>A0AAD9RV78</accession>
<gene>
    <name evidence="2" type="ORF">KPH14_001497</name>
</gene>
<dbReference type="Proteomes" id="UP001258017">
    <property type="component" value="Unassembled WGS sequence"/>
</dbReference>
<name>A0AAD9RV78_9HYME</name>
<evidence type="ECO:0000256" key="1">
    <source>
        <dbReference type="SAM" id="MobiDB-lite"/>
    </source>
</evidence>
<evidence type="ECO:0000313" key="3">
    <source>
        <dbReference type="Proteomes" id="UP001258017"/>
    </source>
</evidence>
<evidence type="ECO:0000313" key="2">
    <source>
        <dbReference type="EMBL" id="KAK2586240.1"/>
    </source>
</evidence>
<feature type="compositionally biased region" description="Basic and acidic residues" evidence="1">
    <location>
        <begin position="77"/>
        <end position="87"/>
    </location>
</feature>
<organism evidence="2 3">
    <name type="scientific">Odynerus spinipes</name>
    <dbReference type="NCBI Taxonomy" id="1348599"/>
    <lineage>
        <taxon>Eukaryota</taxon>
        <taxon>Metazoa</taxon>
        <taxon>Ecdysozoa</taxon>
        <taxon>Arthropoda</taxon>
        <taxon>Hexapoda</taxon>
        <taxon>Insecta</taxon>
        <taxon>Pterygota</taxon>
        <taxon>Neoptera</taxon>
        <taxon>Endopterygota</taxon>
        <taxon>Hymenoptera</taxon>
        <taxon>Apocrita</taxon>
        <taxon>Aculeata</taxon>
        <taxon>Vespoidea</taxon>
        <taxon>Vespidae</taxon>
        <taxon>Eumeninae</taxon>
        <taxon>Odynerus</taxon>
    </lineage>
</organism>
<feature type="region of interest" description="Disordered" evidence="1">
    <location>
        <begin position="77"/>
        <end position="100"/>
    </location>
</feature>
<protein>
    <submittedName>
        <fullName evidence="2">Uncharacterized protein</fullName>
    </submittedName>
</protein>
<dbReference type="EMBL" id="JAIFRP010000014">
    <property type="protein sequence ID" value="KAK2586240.1"/>
    <property type="molecule type" value="Genomic_DNA"/>
</dbReference>
<proteinExistence type="predicted"/>
<comment type="caution">
    <text evidence="2">The sequence shown here is derived from an EMBL/GenBank/DDBJ whole genome shotgun (WGS) entry which is preliminary data.</text>
</comment>
<sequence>MDFRSTHQRGGPYARHGVLFFKEKQENGGSTPLGALSIRTDYKYTFGPTRQRYGRSPEKDDARQRFLAISTENDEKILRDTREESRAPRAIPYTSKDASA</sequence>
<dbReference type="AlphaFoldDB" id="A0AAD9RV78"/>
<keyword evidence="3" id="KW-1185">Reference proteome</keyword>
<reference evidence="2" key="1">
    <citation type="submission" date="2021-08" db="EMBL/GenBank/DDBJ databases">
        <authorList>
            <person name="Misof B."/>
            <person name="Oliver O."/>
            <person name="Podsiadlowski L."/>
            <person name="Donath A."/>
            <person name="Peters R."/>
            <person name="Mayer C."/>
            <person name="Rust J."/>
            <person name="Gunkel S."/>
            <person name="Lesny P."/>
            <person name="Martin S."/>
            <person name="Oeyen J.P."/>
            <person name="Petersen M."/>
            <person name="Panagiotis P."/>
            <person name="Wilbrandt J."/>
            <person name="Tanja T."/>
        </authorList>
    </citation>
    <scope>NUCLEOTIDE SEQUENCE</scope>
    <source>
        <strain evidence="2">GBR_01_08_01A</strain>
        <tissue evidence="2">Thorax + abdomen</tissue>
    </source>
</reference>